<evidence type="ECO:0000256" key="3">
    <source>
        <dbReference type="SAM" id="MobiDB-lite"/>
    </source>
</evidence>
<dbReference type="SMART" id="SM00823">
    <property type="entry name" value="PKS_PP"/>
    <property type="match status" value="1"/>
</dbReference>
<dbReference type="FunFam" id="3.30.300.30:FF:000010">
    <property type="entry name" value="Enterobactin synthetase component F"/>
    <property type="match status" value="1"/>
</dbReference>
<dbReference type="InterPro" id="IPR025110">
    <property type="entry name" value="AMP-bd_C"/>
</dbReference>
<dbReference type="EMBL" id="UOFH01000409">
    <property type="protein sequence ID" value="VAW67875.1"/>
    <property type="molecule type" value="Genomic_DNA"/>
</dbReference>
<dbReference type="GO" id="GO:0031177">
    <property type="term" value="F:phosphopantetheine binding"/>
    <property type="evidence" value="ECO:0007669"/>
    <property type="project" value="InterPro"/>
</dbReference>
<dbReference type="InterPro" id="IPR045851">
    <property type="entry name" value="AMP-bd_C_sf"/>
</dbReference>
<dbReference type="InterPro" id="IPR000873">
    <property type="entry name" value="AMP-dep_synth/lig_dom"/>
</dbReference>
<feature type="region of interest" description="Disordered" evidence="3">
    <location>
        <begin position="1018"/>
        <end position="1051"/>
    </location>
</feature>
<feature type="non-terminal residue" evidence="5">
    <location>
        <position position="1"/>
    </location>
</feature>
<dbReference type="InterPro" id="IPR036661">
    <property type="entry name" value="Luciferase-like_sf"/>
</dbReference>
<evidence type="ECO:0000256" key="2">
    <source>
        <dbReference type="ARBA" id="ARBA00022553"/>
    </source>
</evidence>
<dbReference type="NCBIfam" id="TIGR04020">
    <property type="entry name" value="seco_metab_LLM"/>
    <property type="match status" value="1"/>
</dbReference>
<evidence type="ECO:0000256" key="1">
    <source>
        <dbReference type="ARBA" id="ARBA00022450"/>
    </source>
</evidence>
<dbReference type="Gene3D" id="3.20.20.30">
    <property type="entry name" value="Luciferase-like domain"/>
    <property type="match status" value="1"/>
</dbReference>
<dbReference type="GO" id="GO:0016705">
    <property type="term" value="F:oxidoreductase activity, acting on paired donors, with incorporation or reduction of molecular oxygen"/>
    <property type="evidence" value="ECO:0007669"/>
    <property type="project" value="InterPro"/>
</dbReference>
<dbReference type="PROSITE" id="PS00012">
    <property type="entry name" value="PHOSPHOPANTETHEINE"/>
    <property type="match status" value="1"/>
</dbReference>
<dbReference type="InterPro" id="IPR020806">
    <property type="entry name" value="PKS_PP-bd"/>
</dbReference>
<dbReference type="PROSITE" id="PS50075">
    <property type="entry name" value="CARRIER"/>
    <property type="match status" value="1"/>
</dbReference>
<dbReference type="PANTHER" id="PTHR44845">
    <property type="entry name" value="CARRIER DOMAIN-CONTAINING PROTEIN"/>
    <property type="match status" value="1"/>
</dbReference>
<proteinExistence type="predicted"/>
<dbReference type="Gene3D" id="3.40.50.12780">
    <property type="entry name" value="N-terminal domain of ligase-like"/>
    <property type="match status" value="2"/>
</dbReference>
<dbReference type="Gene3D" id="3.30.300.30">
    <property type="match status" value="1"/>
</dbReference>
<dbReference type="CDD" id="cd05930">
    <property type="entry name" value="A_NRPS"/>
    <property type="match status" value="1"/>
</dbReference>
<dbReference type="InterPro" id="IPR011251">
    <property type="entry name" value="Luciferase-like_dom"/>
</dbReference>
<dbReference type="AlphaFoldDB" id="A0A3B0XHV7"/>
<dbReference type="Pfam" id="PF00550">
    <property type="entry name" value="PP-binding"/>
    <property type="match status" value="1"/>
</dbReference>
<keyword evidence="1" id="KW-0596">Phosphopantetheine</keyword>
<dbReference type="Pfam" id="PF00501">
    <property type="entry name" value="AMP-binding"/>
    <property type="match status" value="2"/>
</dbReference>
<keyword evidence="2" id="KW-0597">Phosphoprotein</keyword>
<dbReference type="InterPro" id="IPR036736">
    <property type="entry name" value="ACP-like_sf"/>
</dbReference>
<name>A0A3B0XHV7_9ZZZZ</name>
<dbReference type="PANTHER" id="PTHR44845:SF7">
    <property type="entry name" value="PLIPASTATIN SYNTHASE SUBUNIT D"/>
    <property type="match status" value="1"/>
</dbReference>
<dbReference type="SUPFAM" id="SSF51679">
    <property type="entry name" value="Bacterial luciferase-like"/>
    <property type="match status" value="1"/>
</dbReference>
<gene>
    <name evidence="5" type="ORF">MNBD_GAMMA08-1232</name>
</gene>
<dbReference type="InterPro" id="IPR009081">
    <property type="entry name" value="PP-bd_ACP"/>
</dbReference>
<feature type="region of interest" description="Disordered" evidence="3">
    <location>
        <begin position="921"/>
        <end position="943"/>
    </location>
</feature>
<dbReference type="Pfam" id="PF13193">
    <property type="entry name" value="AMP-binding_C"/>
    <property type="match status" value="1"/>
</dbReference>
<reference evidence="5" key="1">
    <citation type="submission" date="2018-06" db="EMBL/GenBank/DDBJ databases">
        <authorList>
            <person name="Zhirakovskaya E."/>
        </authorList>
    </citation>
    <scope>NUCLEOTIDE SEQUENCE</scope>
</reference>
<dbReference type="SUPFAM" id="SSF56801">
    <property type="entry name" value="Acetyl-CoA synthetase-like"/>
    <property type="match status" value="2"/>
</dbReference>
<dbReference type="InterPro" id="IPR024011">
    <property type="entry name" value="Biosynth_lucif-like_mOase_dom"/>
</dbReference>
<sequence>KISQLQTLFLSFVSNAVENPQASLADTLLISNSEYDTLINKWNETKSEYDGSLCVHQLFEKQVEQTPDNIALSFSGVELTYSELNQKANQVAHYLLSKNVQPDQLVGVLLDRSIDMIVAMMGVLKSGAAYLPLDPTYPKDRIEYMLQDAQVAAVISQSCHSNYIENLSVNQLLIDNHKNTLKILPNTNPVTSVNANNLAYTIYTSGSTGKPKGVMVEHKNVASFFHAMNQVITDKKGVWLAVTSISFDISVLEIFWTLARGYEVALFSDAQRKSSKKVCTAYPKQDMEFSLFYWNVADDESEYDDDAYRLLLESAKFGDRNNFKAVWTPERHFHSFGGLYPNPAVTSAALAAITEHIHIRAGSCVTPLHHPIRVAEDWSMIDNISKGRTGIAVAAGWQPNDFVIMPQNYAKAKEVMFESLETVQKLWRGETLEFPGHDGKNVKVRTLPRPIQKQLPFWITTAGNPDTFRQAGEVGGNILTHLLGQSVEDVAKNIEIYREAYKAAGHEGDGHVTLLLHTLVGDDDEKVKELARAPMKKYLTSAMFLVKAAAWHFPTFKEVSENTGQTLDDFFENISEEDLDGILEFAFLRYYETSGLFGTPERCLAMVDRLKEIGVNEIGCLIDYGLDTDNVLNHLPQLNELRKLGIQQEGDTNTEEDLSIADIIETRNVTHLQCTPSMANMLVADSDCADKLKSLKHMMVGGEAFPLNLAKELTAKIQDTVTNMYGPTETTIWSSTQTINANDEKIYIGKPIDNTKVYVLDKFKKPVPINTPGELYISGDGVVRGYHKRDDLNAEKFINNPFDNDPQSRMYGTGDLVQYNEQGIIECLGRIDHQIKIRGYRIELGEIESLLLNHQSIADAVVILREDTPNDKRLVAYITPATGQKIDSVSVKKKLAKDLPEFMVPSVFVELKSLPLTPNGKIDRNALPAPEQKKQSNSRASFVKPENALQEKIVTTWQGVLNLEKIGLDDNFFDIGGHSLLVVEVLTKLREIIDKPVKMIDMFRFPTIRQFSEYLSAEQGENKKLTESEDRAKARKDARKNTMNRRRARQK</sequence>
<feature type="domain" description="Carrier" evidence="4">
    <location>
        <begin position="944"/>
        <end position="1019"/>
    </location>
</feature>
<evidence type="ECO:0000259" key="4">
    <source>
        <dbReference type="PROSITE" id="PS50075"/>
    </source>
</evidence>
<dbReference type="FunFam" id="3.40.50.980:FF:000001">
    <property type="entry name" value="Non-ribosomal peptide synthetase"/>
    <property type="match status" value="1"/>
</dbReference>
<evidence type="ECO:0000313" key="5">
    <source>
        <dbReference type="EMBL" id="VAW67875.1"/>
    </source>
</evidence>
<dbReference type="GO" id="GO:0044550">
    <property type="term" value="P:secondary metabolite biosynthetic process"/>
    <property type="evidence" value="ECO:0007669"/>
    <property type="project" value="UniProtKB-ARBA"/>
</dbReference>
<dbReference type="InterPro" id="IPR042099">
    <property type="entry name" value="ANL_N_sf"/>
</dbReference>
<dbReference type="Gene3D" id="1.10.1200.10">
    <property type="entry name" value="ACP-like"/>
    <property type="match status" value="1"/>
</dbReference>
<dbReference type="InterPro" id="IPR006162">
    <property type="entry name" value="Ppantetheine_attach_site"/>
</dbReference>
<feature type="compositionally biased region" description="Basic residues" evidence="3">
    <location>
        <begin position="1033"/>
        <end position="1051"/>
    </location>
</feature>
<dbReference type="SUPFAM" id="SSF47336">
    <property type="entry name" value="ACP-like"/>
    <property type="match status" value="1"/>
</dbReference>
<protein>
    <submittedName>
        <fullName evidence="5">Polyketide synthase modules and related proteins</fullName>
    </submittedName>
</protein>
<organism evidence="5">
    <name type="scientific">hydrothermal vent metagenome</name>
    <dbReference type="NCBI Taxonomy" id="652676"/>
    <lineage>
        <taxon>unclassified sequences</taxon>
        <taxon>metagenomes</taxon>
        <taxon>ecological metagenomes</taxon>
    </lineage>
</organism>
<feature type="compositionally biased region" description="Basic and acidic residues" evidence="3">
    <location>
        <begin position="1020"/>
        <end position="1032"/>
    </location>
</feature>
<dbReference type="Pfam" id="PF00296">
    <property type="entry name" value="Bac_luciferase"/>
    <property type="match status" value="1"/>
</dbReference>
<accession>A0A3B0XHV7</accession>